<accession>A0ABR6XWF1</accession>
<reference evidence="1 2" key="1">
    <citation type="submission" date="2020-08" db="EMBL/GenBank/DDBJ databases">
        <title>Winogradskyella ouciana sp. nov., isolated from the hadal seawater of the Mariana Trench.</title>
        <authorList>
            <person name="He X."/>
        </authorList>
    </citation>
    <scope>NUCLEOTIDE SEQUENCE [LARGE SCALE GENOMIC DNA]</scope>
    <source>
        <strain evidence="1 2">KCTC 22026</strain>
    </source>
</reference>
<gene>
    <name evidence="1" type="ORF">H6H04_00285</name>
</gene>
<sequence>MRKLLLLLMVFNTVISCDKTDDPDVNISAIDALLGEWTLQSRILNDVNSLQINTEQLIITDDNSLNNYKGKYQLMSDENSNGNFALNNRNATITFTSSTDETRTHRYFLNPLNIQLFIEQDNGDVITENWVRVVE</sequence>
<keyword evidence="2" id="KW-1185">Reference proteome</keyword>
<evidence type="ECO:0000313" key="1">
    <source>
        <dbReference type="EMBL" id="MBC3844802.1"/>
    </source>
</evidence>
<evidence type="ECO:0000313" key="2">
    <source>
        <dbReference type="Proteomes" id="UP000607435"/>
    </source>
</evidence>
<dbReference type="RefSeq" id="WP_186843948.1">
    <property type="nucleotide sequence ID" value="NZ_JACOME010000001.1"/>
</dbReference>
<name>A0ABR6XWF1_9FLAO</name>
<organism evidence="1 2">
    <name type="scientific">Winogradskyella echinorum</name>
    <dbReference type="NCBI Taxonomy" id="538189"/>
    <lineage>
        <taxon>Bacteria</taxon>
        <taxon>Pseudomonadati</taxon>
        <taxon>Bacteroidota</taxon>
        <taxon>Flavobacteriia</taxon>
        <taxon>Flavobacteriales</taxon>
        <taxon>Flavobacteriaceae</taxon>
        <taxon>Winogradskyella</taxon>
    </lineage>
</organism>
<dbReference type="PROSITE" id="PS51257">
    <property type="entry name" value="PROKAR_LIPOPROTEIN"/>
    <property type="match status" value="1"/>
</dbReference>
<comment type="caution">
    <text evidence="1">The sequence shown here is derived from an EMBL/GenBank/DDBJ whole genome shotgun (WGS) entry which is preliminary data.</text>
</comment>
<dbReference type="EMBL" id="JACOME010000001">
    <property type="protein sequence ID" value="MBC3844802.1"/>
    <property type="molecule type" value="Genomic_DNA"/>
</dbReference>
<dbReference type="Proteomes" id="UP000607435">
    <property type="component" value="Unassembled WGS sequence"/>
</dbReference>
<evidence type="ECO:0008006" key="3">
    <source>
        <dbReference type="Google" id="ProtNLM"/>
    </source>
</evidence>
<protein>
    <recommendedName>
        <fullName evidence="3">Lipocalin-like domain-containing protein</fullName>
    </recommendedName>
</protein>
<proteinExistence type="predicted"/>